<proteinExistence type="predicted"/>
<evidence type="ECO:0000313" key="1">
    <source>
        <dbReference type="EMBL" id="RIV19752.1"/>
    </source>
</evidence>
<dbReference type="EMBL" id="QXED01000007">
    <property type="protein sequence ID" value="RIV19752.1"/>
    <property type="molecule type" value="Genomic_DNA"/>
</dbReference>
<dbReference type="Proteomes" id="UP000283523">
    <property type="component" value="Unassembled WGS sequence"/>
</dbReference>
<reference evidence="1 2" key="1">
    <citation type="submission" date="2018-08" db="EMBL/GenBank/DDBJ databases">
        <title>Fibrisoma montanum sp. nov., isolated from Danxia mountain soil.</title>
        <authorList>
            <person name="Huang Y."/>
        </authorList>
    </citation>
    <scope>NUCLEOTIDE SEQUENCE [LARGE SCALE GENOMIC DNA]</scope>
    <source>
        <strain evidence="1 2">HYT19</strain>
    </source>
</reference>
<organism evidence="1 2">
    <name type="scientific">Fibrisoma montanum</name>
    <dbReference type="NCBI Taxonomy" id="2305895"/>
    <lineage>
        <taxon>Bacteria</taxon>
        <taxon>Pseudomonadati</taxon>
        <taxon>Bacteroidota</taxon>
        <taxon>Cytophagia</taxon>
        <taxon>Cytophagales</taxon>
        <taxon>Spirosomataceae</taxon>
        <taxon>Fibrisoma</taxon>
    </lineage>
</organism>
<protein>
    <submittedName>
        <fullName evidence="1">Uncharacterized protein</fullName>
    </submittedName>
</protein>
<gene>
    <name evidence="1" type="ORF">DYU11_22750</name>
</gene>
<evidence type="ECO:0000313" key="2">
    <source>
        <dbReference type="Proteomes" id="UP000283523"/>
    </source>
</evidence>
<keyword evidence="2" id="KW-1185">Reference proteome</keyword>
<dbReference type="AlphaFoldDB" id="A0A418M1Y6"/>
<sequence length="202" mass="22547">METLIATTIEQPTLNGFPGKFMPLGVAQYLQDEGFRTIARLGDRRVWVETSGVQVATGSVSHPDYNLTNWSLMIQIGETGTIIIKNVMTGNYTQISSTVYQGANIMSVPFLKTLLAHAVQVGPVIVIDEDGLASRIEETLYQLLDAVVEVVCTWLPFQEQVKVWVKHEQLTTSYQRFFPQGAPIVSLVSEDIKNDLSQWMPE</sequence>
<comment type="caution">
    <text evidence="1">The sequence shown here is derived from an EMBL/GenBank/DDBJ whole genome shotgun (WGS) entry which is preliminary data.</text>
</comment>
<accession>A0A418M1Y6</accession>
<name>A0A418M1Y6_9BACT</name>
<dbReference type="RefSeq" id="WP_119670038.1">
    <property type="nucleotide sequence ID" value="NZ_QXED01000007.1"/>
</dbReference>